<feature type="domain" description="MobA/VirD2-like nuclease" evidence="2">
    <location>
        <begin position="61"/>
        <end position="139"/>
    </location>
</feature>
<keyword evidence="4" id="KW-1185">Reference proteome</keyword>
<evidence type="ECO:0000259" key="2">
    <source>
        <dbReference type="Pfam" id="PF03432"/>
    </source>
</evidence>
<feature type="compositionally biased region" description="Basic and acidic residues" evidence="1">
    <location>
        <begin position="140"/>
        <end position="177"/>
    </location>
</feature>
<evidence type="ECO:0000256" key="1">
    <source>
        <dbReference type="SAM" id="MobiDB-lite"/>
    </source>
</evidence>
<protein>
    <submittedName>
        <fullName evidence="3">Relaxase/mobilization nuclease domain-containing protein</fullName>
    </submittedName>
</protein>
<dbReference type="InterPro" id="IPR005094">
    <property type="entry name" value="Endonuclease_MobA/VirD2"/>
</dbReference>
<dbReference type="Proteomes" id="UP001430455">
    <property type="component" value="Unassembled WGS sequence"/>
</dbReference>
<dbReference type="AlphaFoldDB" id="A0AAW4PGB8"/>
<dbReference type="Pfam" id="PF03432">
    <property type="entry name" value="Relaxase"/>
    <property type="match status" value="1"/>
</dbReference>
<dbReference type="EMBL" id="RKLT01000012">
    <property type="protein sequence ID" value="MBX0296933.1"/>
    <property type="molecule type" value="Genomic_DNA"/>
</dbReference>
<gene>
    <name evidence="3" type="ORF">EGH23_18810</name>
</gene>
<reference evidence="3 4" key="1">
    <citation type="submission" date="2021-06" db="EMBL/GenBank/DDBJ databases">
        <title>Halomicroarcula sp. a new haloarchaeum isolated from saline soil.</title>
        <authorList>
            <person name="Duran-Viseras A."/>
            <person name="Sanchez-Porro C."/>
            <person name="Ventosa A."/>
        </authorList>
    </citation>
    <scope>NUCLEOTIDE SEQUENCE [LARGE SCALE GENOMIC DNA]</scope>
    <source>
        <strain evidence="3 4">F27</strain>
    </source>
</reference>
<comment type="caution">
    <text evidence="3">The sequence shown here is derived from an EMBL/GenBank/DDBJ whole genome shotgun (WGS) entry which is preliminary data.</text>
</comment>
<accession>A0AAW4PGB8</accession>
<name>A0AAW4PGB8_9EURY</name>
<organism evidence="3 4">
    <name type="scientific">Haloarcula nitratireducens</name>
    <dbReference type="NCBI Taxonomy" id="2487749"/>
    <lineage>
        <taxon>Archaea</taxon>
        <taxon>Methanobacteriati</taxon>
        <taxon>Methanobacteriota</taxon>
        <taxon>Stenosarchaea group</taxon>
        <taxon>Halobacteria</taxon>
        <taxon>Halobacteriales</taxon>
        <taxon>Haloarculaceae</taxon>
        <taxon>Haloarcula</taxon>
    </lineage>
</organism>
<evidence type="ECO:0000313" key="4">
    <source>
        <dbReference type="Proteomes" id="UP001430455"/>
    </source>
</evidence>
<evidence type="ECO:0000313" key="3">
    <source>
        <dbReference type="EMBL" id="MBX0296933.1"/>
    </source>
</evidence>
<feature type="compositionally biased region" description="Basic and acidic residues" evidence="1">
    <location>
        <begin position="185"/>
        <end position="195"/>
    </location>
</feature>
<proteinExistence type="predicted"/>
<feature type="region of interest" description="Disordered" evidence="1">
    <location>
        <begin position="140"/>
        <end position="195"/>
    </location>
</feature>
<sequence length="195" mass="22449">MMLKTDYQRSGAGKLLKYIRRDREQDASRTKVPLRDRIGRELDEKHIEQFIEKSEKFGFQRHLIVSPDPEAKITPEEISSHTRDFMREEFGDQPTTDYVYATHTDTEIPHAHIAATGHEPELTMDVEDVNRLRDSAKDIFKEPERLKERAADKHAEQAVESAHDDAGQTQSQKDKLVEATQIESGPERDFDVGGY</sequence>